<evidence type="ECO:0000256" key="5">
    <source>
        <dbReference type="ARBA" id="ARBA00022741"/>
    </source>
</evidence>
<dbReference type="EMBL" id="JAYKOT010000001">
    <property type="protein sequence ID" value="MEB3428774.1"/>
    <property type="molecule type" value="Genomic_DNA"/>
</dbReference>
<comment type="pathway">
    <text evidence="1">Protein modification; protein lipoylation via exogenous pathway; protein N(6)-(lipoyl)lysine from lipoate: step 2/2.</text>
</comment>
<dbReference type="PANTHER" id="PTHR12561">
    <property type="entry name" value="LIPOATE-PROTEIN LIGASE"/>
    <property type="match status" value="1"/>
</dbReference>
<dbReference type="InterPro" id="IPR045864">
    <property type="entry name" value="aa-tRNA-synth_II/BPL/LPL"/>
</dbReference>
<comment type="caution">
    <text evidence="9">The sequence shown here is derived from an EMBL/GenBank/DDBJ whole genome shotgun (WGS) entry which is preliminary data.</text>
</comment>
<dbReference type="PANTHER" id="PTHR12561:SF3">
    <property type="entry name" value="LIPOYLTRANSFERASE 1, MITOCHONDRIAL"/>
    <property type="match status" value="1"/>
</dbReference>
<dbReference type="InterPro" id="IPR004562">
    <property type="entry name" value="LipoylTrfase_LipoateP_Ligase"/>
</dbReference>
<evidence type="ECO:0000256" key="7">
    <source>
        <dbReference type="ARBA" id="ARBA00048037"/>
    </source>
</evidence>
<proteinExistence type="predicted"/>
<dbReference type="Gene3D" id="3.30.930.10">
    <property type="entry name" value="Bira Bifunctional Protein, Domain 2"/>
    <property type="match status" value="1"/>
</dbReference>
<dbReference type="GO" id="GO:0016979">
    <property type="term" value="F:lipoate-protein ligase activity"/>
    <property type="evidence" value="ECO:0007669"/>
    <property type="project" value="UniProtKB-EC"/>
</dbReference>
<reference evidence="9 10" key="1">
    <citation type="submission" date="2024-01" db="EMBL/GenBank/DDBJ databases">
        <title>Complete genome sequence of Citroniella saccharovorans strain M6.X9, isolated from human fecal sample.</title>
        <authorList>
            <person name="Cheng G."/>
            <person name="Westerholm M."/>
            <person name="Schnurer A."/>
        </authorList>
    </citation>
    <scope>NUCLEOTIDE SEQUENCE [LARGE SCALE GENOMIC DNA]</scope>
    <source>
        <strain evidence="9 10">DSM 29873</strain>
    </source>
</reference>
<name>A0AAW9MW84_9FIRM</name>
<comment type="pathway">
    <text evidence="2">Protein modification; protein lipoylation via exogenous pathway; protein N(6)-(lipoyl)lysine from lipoate: step 1/2.</text>
</comment>
<dbReference type="InterPro" id="IPR019491">
    <property type="entry name" value="Lipoate_protein_ligase_C"/>
</dbReference>
<dbReference type="PROSITE" id="PS51733">
    <property type="entry name" value="BPL_LPL_CATALYTIC"/>
    <property type="match status" value="1"/>
</dbReference>
<dbReference type="Pfam" id="PF10437">
    <property type="entry name" value="Lip_prot_lig_C"/>
    <property type="match status" value="1"/>
</dbReference>
<feature type="domain" description="BPL/LPL catalytic" evidence="8">
    <location>
        <begin position="1"/>
        <end position="106"/>
    </location>
</feature>
<dbReference type="GO" id="GO:0005737">
    <property type="term" value="C:cytoplasm"/>
    <property type="evidence" value="ECO:0007669"/>
    <property type="project" value="TreeGrafter"/>
</dbReference>
<gene>
    <name evidence="9" type="ORF">VLK81_01840</name>
</gene>
<keyword evidence="6" id="KW-0067">ATP-binding</keyword>
<keyword evidence="4 9" id="KW-0436">Ligase</keyword>
<evidence type="ECO:0000313" key="10">
    <source>
        <dbReference type="Proteomes" id="UP001357733"/>
    </source>
</evidence>
<evidence type="ECO:0000256" key="3">
    <source>
        <dbReference type="ARBA" id="ARBA00012367"/>
    </source>
</evidence>
<dbReference type="EC" id="6.3.1.20" evidence="3"/>
<dbReference type="SUPFAM" id="SSF55681">
    <property type="entry name" value="Class II aaRS and biotin synthetases"/>
    <property type="match status" value="1"/>
</dbReference>
<keyword evidence="5" id="KW-0547">Nucleotide-binding</keyword>
<dbReference type="GO" id="GO:0005524">
    <property type="term" value="F:ATP binding"/>
    <property type="evidence" value="ECO:0007669"/>
    <property type="project" value="UniProtKB-KW"/>
</dbReference>
<comment type="catalytic activity">
    <reaction evidence="7">
        <text>L-lysyl-[lipoyl-carrier protein] + (R)-lipoate + ATP = N(6)-[(R)-lipoyl]-L-lysyl-[lipoyl-carrier protein] + AMP + diphosphate + H(+)</text>
        <dbReference type="Rhea" id="RHEA:49288"/>
        <dbReference type="Rhea" id="RHEA-COMP:10500"/>
        <dbReference type="Rhea" id="RHEA-COMP:10502"/>
        <dbReference type="ChEBI" id="CHEBI:15378"/>
        <dbReference type="ChEBI" id="CHEBI:29969"/>
        <dbReference type="ChEBI" id="CHEBI:30616"/>
        <dbReference type="ChEBI" id="CHEBI:33019"/>
        <dbReference type="ChEBI" id="CHEBI:83088"/>
        <dbReference type="ChEBI" id="CHEBI:83099"/>
        <dbReference type="ChEBI" id="CHEBI:456215"/>
        <dbReference type="EC" id="6.3.1.20"/>
    </reaction>
</comment>
<evidence type="ECO:0000256" key="4">
    <source>
        <dbReference type="ARBA" id="ARBA00022598"/>
    </source>
</evidence>
<evidence type="ECO:0000259" key="8">
    <source>
        <dbReference type="PROSITE" id="PS51733"/>
    </source>
</evidence>
<organism evidence="9 10">
    <name type="scientific">Citroniella saccharovorans</name>
    <dbReference type="NCBI Taxonomy" id="2053367"/>
    <lineage>
        <taxon>Bacteria</taxon>
        <taxon>Bacillati</taxon>
        <taxon>Bacillota</taxon>
        <taxon>Tissierellia</taxon>
        <taxon>Tissierellales</taxon>
        <taxon>Peptoniphilaceae</taxon>
        <taxon>Citroniella</taxon>
    </lineage>
</organism>
<dbReference type="GO" id="GO:0009249">
    <property type="term" value="P:protein lipoylation"/>
    <property type="evidence" value="ECO:0007669"/>
    <property type="project" value="InterPro"/>
</dbReference>
<keyword evidence="10" id="KW-1185">Reference proteome</keyword>
<dbReference type="GO" id="GO:0017118">
    <property type="term" value="F:lipoyltransferase activity"/>
    <property type="evidence" value="ECO:0007669"/>
    <property type="project" value="TreeGrafter"/>
</dbReference>
<evidence type="ECO:0000256" key="2">
    <source>
        <dbReference type="ARBA" id="ARBA00005124"/>
    </source>
</evidence>
<evidence type="ECO:0000313" key="9">
    <source>
        <dbReference type="EMBL" id="MEB3428774.1"/>
    </source>
</evidence>
<dbReference type="SUPFAM" id="SSF82649">
    <property type="entry name" value="SufE/NifU"/>
    <property type="match status" value="1"/>
</dbReference>
<dbReference type="InterPro" id="IPR004143">
    <property type="entry name" value="BPL_LPL_catalytic"/>
</dbReference>
<sequence length="233" mass="26988">MYLKSLGLDATFSGRNDILIDGKKISGNAQYKINGATLHHGTLLFDVDLESIKASMVSRPIKFQKKAVKSHVSRIGTIKEYLNGISIDEFMEGLSSYIIDYYKIDKIIEVDDEIIEKASKYLDRFRSDEWNFGKDFKKYISYSNKRDSGLYDYKLLLKDGKIMDIRIFGDFFEIQDVSELEKKLIGSDYSKEGIEYALKDIDIEKFIVGLKMEDFVEDLLRIGEKIEKETRMD</sequence>
<protein>
    <recommendedName>
        <fullName evidence="3">lipoate--protein ligase</fullName>
        <ecNumber evidence="3">6.3.1.20</ecNumber>
    </recommendedName>
</protein>
<dbReference type="Gene3D" id="3.30.390.50">
    <property type="entry name" value="CO dehydrogenase flavoprotein, C-terminal domain"/>
    <property type="match status" value="1"/>
</dbReference>
<accession>A0AAW9MW84</accession>
<dbReference type="AlphaFoldDB" id="A0AAW9MW84"/>
<evidence type="ECO:0000256" key="1">
    <source>
        <dbReference type="ARBA" id="ARBA00005085"/>
    </source>
</evidence>
<dbReference type="Pfam" id="PF21948">
    <property type="entry name" value="LplA-B_cat"/>
    <property type="match status" value="1"/>
</dbReference>
<dbReference type="Proteomes" id="UP001357733">
    <property type="component" value="Unassembled WGS sequence"/>
</dbReference>
<evidence type="ECO:0000256" key="6">
    <source>
        <dbReference type="ARBA" id="ARBA00022840"/>
    </source>
</evidence>